<keyword evidence="5" id="KW-1185">Reference proteome</keyword>
<sequence length="202" mass="23145">MNPSWKAVHHQYEFLLAGVPSQLLSHRFNPYTKFAGTEVLREILPAILPQQAEHSPSEPDVQLSLPVPLRYLLSLKVSCHWGNHSRDHEVVRDSEGIIYKTQSDGIYITHPKKTWEKLLMIALAIVAMENPADVTDVSSKNSGQFNDCQEHDTERPQEHQRLQPQPLLGHDIHFLANYLRQLECFSKYNLAIHEGDRVQLLA</sequence>
<evidence type="ECO:0000313" key="4">
    <source>
        <dbReference type="EMBL" id="OBS57492.1"/>
    </source>
</evidence>
<comment type="caution">
    <text evidence="4">The sequence shown here is derived from an EMBL/GenBank/DDBJ whole genome shotgun (WGS) entry which is preliminary data.</text>
</comment>
<dbReference type="Gene3D" id="3.40.50.10490">
    <property type="entry name" value="Glucose-6-phosphate isomerase like protein, domain 1"/>
    <property type="match status" value="1"/>
</dbReference>
<dbReference type="InterPro" id="IPR023591">
    <property type="entry name" value="Ribosomal_uS2_flav_dom_sf"/>
</dbReference>
<dbReference type="SUPFAM" id="SSF52313">
    <property type="entry name" value="Ribosomal protein S2"/>
    <property type="match status" value="1"/>
</dbReference>
<feature type="region of interest" description="Disordered" evidence="3">
    <location>
        <begin position="136"/>
        <end position="160"/>
    </location>
</feature>
<organism evidence="4 5">
    <name type="scientific">Neotoma lepida</name>
    <name type="common">Desert woodrat</name>
    <dbReference type="NCBI Taxonomy" id="56216"/>
    <lineage>
        <taxon>Eukaryota</taxon>
        <taxon>Metazoa</taxon>
        <taxon>Chordata</taxon>
        <taxon>Craniata</taxon>
        <taxon>Vertebrata</taxon>
        <taxon>Euteleostomi</taxon>
        <taxon>Mammalia</taxon>
        <taxon>Eutheria</taxon>
        <taxon>Euarchontoglires</taxon>
        <taxon>Glires</taxon>
        <taxon>Rodentia</taxon>
        <taxon>Myomorpha</taxon>
        <taxon>Muroidea</taxon>
        <taxon>Cricetidae</taxon>
        <taxon>Neotominae</taxon>
        <taxon>Neotoma</taxon>
    </lineage>
</organism>
<dbReference type="InterPro" id="IPR005707">
    <property type="entry name" value="Ribosomal_uS2_euk/arc"/>
</dbReference>
<gene>
    <name evidence="4" type="ORF">A6R68_11383</name>
</gene>
<reference evidence="4 5" key="1">
    <citation type="submission" date="2016-06" db="EMBL/GenBank/DDBJ databases">
        <title>The Draft Genome Sequence and Annotation of the Desert Woodrat Neotoma lepida.</title>
        <authorList>
            <person name="Campbell M."/>
            <person name="Oakeson K.F."/>
            <person name="Yandell M."/>
            <person name="Halpert J.R."/>
            <person name="Dearing D."/>
        </authorList>
    </citation>
    <scope>NUCLEOTIDE SEQUENCE [LARGE SCALE GENOMIC DNA]</scope>
    <source>
        <strain evidence="4">417</strain>
        <tissue evidence="4">Liver</tissue>
    </source>
</reference>
<dbReference type="AlphaFoldDB" id="A0A1A6FWB9"/>
<protein>
    <submittedName>
        <fullName evidence="4">Uncharacterized protein</fullName>
    </submittedName>
</protein>
<evidence type="ECO:0000256" key="1">
    <source>
        <dbReference type="ARBA" id="ARBA00022980"/>
    </source>
</evidence>
<evidence type="ECO:0000256" key="2">
    <source>
        <dbReference type="ARBA" id="ARBA00023274"/>
    </source>
</evidence>
<dbReference type="PANTHER" id="PTHR11489">
    <property type="entry name" value="40S RIBOSOMAL PROTEIN SA"/>
    <property type="match status" value="1"/>
</dbReference>
<keyword evidence="1" id="KW-0689">Ribosomal protein</keyword>
<feature type="compositionally biased region" description="Polar residues" evidence="3">
    <location>
        <begin position="136"/>
        <end position="147"/>
    </location>
</feature>
<dbReference type="GO" id="GO:0003735">
    <property type="term" value="F:structural constituent of ribosome"/>
    <property type="evidence" value="ECO:0007669"/>
    <property type="project" value="InterPro"/>
</dbReference>
<dbReference type="OrthoDB" id="414863at2759"/>
<evidence type="ECO:0000313" key="5">
    <source>
        <dbReference type="Proteomes" id="UP000092124"/>
    </source>
</evidence>
<dbReference type="STRING" id="56216.A0A1A6FWB9"/>
<keyword evidence="2" id="KW-0687">Ribonucleoprotein</keyword>
<proteinExistence type="predicted"/>
<accession>A0A1A6FWB9</accession>
<dbReference type="GO" id="GO:0006412">
    <property type="term" value="P:translation"/>
    <property type="evidence" value="ECO:0007669"/>
    <property type="project" value="InterPro"/>
</dbReference>
<feature type="compositionally biased region" description="Basic and acidic residues" evidence="3">
    <location>
        <begin position="148"/>
        <end position="160"/>
    </location>
</feature>
<evidence type="ECO:0000256" key="3">
    <source>
        <dbReference type="SAM" id="MobiDB-lite"/>
    </source>
</evidence>
<dbReference type="EMBL" id="LZPO01117077">
    <property type="protein sequence ID" value="OBS57492.1"/>
    <property type="molecule type" value="Genomic_DNA"/>
</dbReference>
<dbReference type="GO" id="GO:0015935">
    <property type="term" value="C:small ribosomal subunit"/>
    <property type="evidence" value="ECO:0007669"/>
    <property type="project" value="InterPro"/>
</dbReference>
<dbReference type="Proteomes" id="UP000092124">
    <property type="component" value="Unassembled WGS sequence"/>
</dbReference>
<name>A0A1A6FWB9_NEOLE</name>